<reference evidence="2 3" key="1">
    <citation type="journal article" date="2016" name="Genome Announc.">
        <title>Draft Genome Sequence of Paenibacillus amylolyticus Heshi-A3, Isolated from Fermented Rice Bran in a Japanese Fermented Seafood Dish.</title>
        <authorList>
            <person name="Akuzawa S."/>
            <person name="Nagaoka J."/>
            <person name="Kanekatsu M."/>
            <person name="Kubota E."/>
            <person name="Ohtake R."/>
            <person name="Suzuki T."/>
            <person name="Kanesaki Y."/>
        </authorList>
    </citation>
    <scope>NUCLEOTIDE SEQUENCE [LARGE SCALE GENOMIC DNA]</scope>
    <source>
        <strain evidence="2 3">Heshi-A3</strain>
    </source>
</reference>
<comment type="caution">
    <text evidence="2">The sequence shown here is derived from an EMBL/GenBank/DDBJ whole genome shotgun (WGS) entry which is preliminary data.</text>
</comment>
<feature type="transmembrane region" description="Helical" evidence="1">
    <location>
        <begin position="70"/>
        <end position="93"/>
    </location>
</feature>
<evidence type="ECO:0000313" key="2">
    <source>
        <dbReference type="EMBL" id="GAS80575.1"/>
    </source>
</evidence>
<protein>
    <recommendedName>
        <fullName evidence="4">DUF4129 domain-containing protein</fullName>
    </recommendedName>
</protein>
<evidence type="ECO:0000256" key="1">
    <source>
        <dbReference type="SAM" id="Phobius"/>
    </source>
</evidence>
<feature type="transmembrane region" description="Helical" evidence="1">
    <location>
        <begin position="99"/>
        <end position="116"/>
    </location>
</feature>
<name>A0A100VIN4_PAEAM</name>
<feature type="transmembrane region" description="Helical" evidence="1">
    <location>
        <begin position="40"/>
        <end position="58"/>
    </location>
</feature>
<dbReference type="Proteomes" id="UP000069697">
    <property type="component" value="Unassembled WGS sequence"/>
</dbReference>
<gene>
    <name evidence="2" type="ORF">PAHA3_0645</name>
</gene>
<keyword evidence="1" id="KW-1133">Transmembrane helix</keyword>
<feature type="transmembrane region" description="Helical" evidence="1">
    <location>
        <begin position="12"/>
        <end position="34"/>
    </location>
</feature>
<proteinExistence type="predicted"/>
<dbReference type="EMBL" id="BCNV01000001">
    <property type="protein sequence ID" value="GAS80575.1"/>
    <property type="molecule type" value="Genomic_DNA"/>
</dbReference>
<dbReference type="RefSeq" id="WP_062833437.1">
    <property type="nucleotide sequence ID" value="NZ_BCNV01000001.1"/>
</dbReference>
<feature type="transmembrane region" description="Helical" evidence="1">
    <location>
        <begin position="204"/>
        <end position="224"/>
    </location>
</feature>
<evidence type="ECO:0008006" key="4">
    <source>
        <dbReference type="Google" id="ProtNLM"/>
    </source>
</evidence>
<reference evidence="3" key="2">
    <citation type="submission" date="2016-01" db="EMBL/GenBank/DDBJ databases">
        <title>Draft Genome Sequence of Paenibacillus amylolyticus Heshi-A3 that Was Isolated from Fermented Rice Bran with Aging Salted Mackerel, Which Was Named Heshiko as Traditional Fermented Seafood in Japan.</title>
        <authorList>
            <person name="Akuzawa S."/>
            <person name="Nakagawa J."/>
            <person name="Kanekatsu T."/>
            <person name="Kubota E."/>
            <person name="Ohtake R."/>
            <person name="Suzuki T."/>
            <person name="Kanesaki Y."/>
        </authorList>
    </citation>
    <scope>NUCLEOTIDE SEQUENCE [LARGE SCALE GENOMIC DNA]</scope>
    <source>
        <strain evidence="3">Heshi-A3</strain>
    </source>
</reference>
<evidence type="ECO:0000313" key="3">
    <source>
        <dbReference type="Proteomes" id="UP000069697"/>
    </source>
</evidence>
<accession>A0A100VIN4</accession>
<keyword evidence="1" id="KW-0812">Transmembrane</keyword>
<sequence length="437" mass="50042">MRDRQVATTKGLIAMLAVLMAAIYLFPIFTIASFYAMEHLPYTLFILVVLVGWSGQFIQQKIPVFSEKSTFIRGVTALVIGLFFGLVVGMSLILPMPDIITLVLCGVISAYAGLTFEAAFHSVLLWRLQIMGVISAIVLTVASNQLEFMQPIQAYTLWIYVAGVISFAFWLVGRYMLQLDQAMLNDGKRKLVLREFARANHQRFMWMFIVIVAIGAFPSLAAWLGPLRDRLLAWIRGWFGPISGEEPRLPMDNPNQPLNIPNDWREPPSEPSVFWNILGWVVMCAVAGAILWLLLRFGQKTINRLMDRFKGMLQPGAKKAEPRTEYMDVSETLEAPEKVRKTWFRKKETPPVQDTERVRYYYRTWIDKAAHRGVRIQGTHTPLEAAQTIIQNGVKQEEDELSTKLPDTYNSVRYGRKVPDRSDMVEIDRIWKSYRSK</sequence>
<feature type="transmembrane region" description="Helical" evidence="1">
    <location>
        <begin position="155"/>
        <end position="173"/>
    </location>
</feature>
<feature type="transmembrane region" description="Helical" evidence="1">
    <location>
        <begin position="273"/>
        <end position="295"/>
    </location>
</feature>
<organism evidence="2 3">
    <name type="scientific">Paenibacillus amylolyticus</name>
    <dbReference type="NCBI Taxonomy" id="1451"/>
    <lineage>
        <taxon>Bacteria</taxon>
        <taxon>Bacillati</taxon>
        <taxon>Bacillota</taxon>
        <taxon>Bacilli</taxon>
        <taxon>Bacillales</taxon>
        <taxon>Paenibacillaceae</taxon>
        <taxon>Paenibacillus</taxon>
    </lineage>
</organism>
<keyword evidence="1" id="KW-0472">Membrane</keyword>
<feature type="transmembrane region" description="Helical" evidence="1">
    <location>
        <begin position="123"/>
        <end position="143"/>
    </location>
</feature>
<dbReference type="AlphaFoldDB" id="A0A100VIN4"/>